<reference evidence="2 3" key="1">
    <citation type="submission" date="2019-03" db="EMBL/GenBank/DDBJ databases">
        <title>Genomic Encyclopedia of Type Strains, Phase IV (KMG-IV): sequencing the most valuable type-strain genomes for metagenomic binning, comparative biology and taxonomic classification.</title>
        <authorList>
            <person name="Goeker M."/>
        </authorList>
    </citation>
    <scope>NUCLEOTIDE SEQUENCE [LARGE SCALE GENOMIC DNA]</scope>
    <source>
        <strain evidence="2 3">DSM 100059</strain>
    </source>
</reference>
<sequence length="240" mass="25013">MALTSCSKKSSNTPTSNSSDNSYQPTESASTWTYSVSEVFNPSSSILLVEAENQLHTTFKAIDTTWTSTITASGKDTVIGGLTFSVLTGDTVTQDVVVAQQGTNYYGIGIIPEFQLSGVGGLATSSPILYLKDTVANASWVQTVIDAAASDTTTYTITITGTGGSKTVNGKSYIDVTTETVSAVPSGLTALAAQAGIPTSTLAIVGTYYFAKGIGVIEVDVNAQLYGFQFTEQLQSSTIK</sequence>
<dbReference type="AlphaFoldDB" id="A0A4R8DFG5"/>
<accession>A0A4R8DFG5</accession>
<dbReference type="EMBL" id="SODV01000002">
    <property type="protein sequence ID" value="TDW96205.1"/>
    <property type="molecule type" value="Genomic_DNA"/>
</dbReference>
<gene>
    <name evidence="2" type="ORF">EDB95_4030</name>
</gene>
<feature type="compositionally biased region" description="Low complexity" evidence="1">
    <location>
        <begin position="1"/>
        <end position="22"/>
    </location>
</feature>
<proteinExistence type="predicted"/>
<name>A0A4R8DFG5_9BACT</name>
<organism evidence="2 3">
    <name type="scientific">Dinghuibacter silviterrae</name>
    <dbReference type="NCBI Taxonomy" id="1539049"/>
    <lineage>
        <taxon>Bacteria</taxon>
        <taxon>Pseudomonadati</taxon>
        <taxon>Bacteroidota</taxon>
        <taxon>Chitinophagia</taxon>
        <taxon>Chitinophagales</taxon>
        <taxon>Chitinophagaceae</taxon>
        <taxon>Dinghuibacter</taxon>
    </lineage>
</organism>
<dbReference type="Proteomes" id="UP000294498">
    <property type="component" value="Unassembled WGS sequence"/>
</dbReference>
<evidence type="ECO:0000313" key="3">
    <source>
        <dbReference type="Proteomes" id="UP000294498"/>
    </source>
</evidence>
<feature type="region of interest" description="Disordered" evidence="1">
    <location>
        <begin position="1"/>
        <end position="24"/>
    </location>
</feature>
<protein>
    <submittedName>
        <fullName evidence="2">Uncharacterized protein</fullName>
    </submittedName>
</protein>
<comment type="caution">
    <text evidence="2">The sequence shown here is derived from an EMBL/GenBank/DDBJ whole genome shotgun (WGS) entry which is preliminary data.</text>
</comment>
<evidence type="ECO:0000313" key="2">
    <source>
        <dbReference type="EMBL" id="TDW96205.1"/>
    </source>
</evidence>
<evidence type="ECO:0000256" key="1">
    <source>
        <dbReference type="SAM" id="MobiDB-lite"/>
    </source>
</evidence>
<keyword evidence="3" id="KW-1185">Reference proteome</keyword>